<feature type="compositionally biased region" description="Basic and acidic residues" evidence="1">
    <location>
        <begin position="218"/>
        <end position="228"/>
    </location>
</feature>
<reference evidence="2" key="1">
    <citation type="journal article" date="2023" name="Front. Mar. Sci.">
        <title>A new Merluccius polli reference genome to investigate the effects of global change in West African waters.</title>
        <authorList>
            <person name="Mateo J.L."/>
            <person name="Blanco-Fernandez C."/>
            <person name="Garcia-Vazquez E."/>
            <person name="Machado-Schiaffino G."/>
        </authorList>
    </citation>
    <scope>NUCLEOTIDE SEQUENCE</scope>
    <source>
        <strain evidence="2">C29</strain>
        <tissue evidence="2">Fin</tissue>
    </source>
</reference>
<feature type="compositionally biased region" description="Polar residues" evidence="1">
    <location>
        <begin position="200"/>
        <end position="209"/>
    </location>
</feature>
<dbReference type="Proteomes" id="UP001174136">
    <property type="component" value="Unassembled WGS sequence"/>
</dbReference>
<dbReference type="EMBL" id="JAOPHQ010002405">
    <property type="protein sequence ID" value="KAK0146974.1"/>
    <property type="molecule type" value="Genomic_DNA"/>
</dbReference>
<sequence length="471" mass="53042">MKFSIPPPTEGVKVYDETGTEVDADVFQDVAQQPNAGPSRKQREFHCLMQHWNFPTTTLKIQSSSNLSCNSDNTIILEEDSSPSAKRQKQDIVFPVLFQLVESVLAKKPGGDRIVKEYNWTKGLTDSSRRQMVNILAADMNETHGMAPPRHVREMYAKGIVSIFPYLRDPHSKNGYEHFYNGESGTGYLAWRLKTIQRSNATAGTSASPRPTGGGPKAKRDTPIHHQRPEMTITEEQCKEAISFMKYSSDEATIKQKMKTTFHYRRRILLDEEKSSDIFTEFPCFHDVKGLIIQQSKALPTTGDLEELIYCAEATANEREVDEASLGSGWDSDLSSIILLLHLIPPSAQGRKRPGKVSATQAEKNLVVFMKSGTSVQEHVDAITSATQPYLLPIGMNRATIHEFFIVIDKQAIPCRSTSSLGAFDELFKAHFVFGIMYNKMLQNMYTFVQTTVYNRHWQSPGEPTCCRDSR</sequence>
<evidence type="ECO:0000313" key="3">
    <source>
        <dbReference type="Proteomes" id="UP001174136"/>
    </source>
</evidence>
<dbReference type="AlphaFoldDB" id="A0AA47MVD9"/>
<accession>A0AA47MVD9</accession>
<feature type="region of interest" description="Disordered" evidence="1">
    <location>
        <begin position="200"/>
        <end position="228"/>
    </location>
</feature>
<organism evidence="2 3">
    <name type="scientific">Merluccius polli</name>
    <name type="common">Benguela hake</name>
    <name type="synonym">Merluccius cadenati</name>
    <dbReference type="NCBI Taxonomy" id="89951"/>
    <lineage>
        <taxon>Eukaryota</taxon>
        <taxon>Metazoa</taxon>
        <taxon>Chordata</taxon>
        <taxon>Craniata</taxon>
        <taxon>Vertebrata</taxon>
        <taxon>Euteleostomi</taxon>
        <taxon>Actinopterygii</taxon>
        <taxon>Neopterygii</taxon>
        <taxon>Teleostei</taxon>
        <taxon>Neoteleostei</taxon>
        <taxon>Acanthomorphata</taxon>
        <taxon>Zeiogadaria</taxon>
        <taxon>Gadariae</taxon>
        <taxon>Gadiformes</taxon>
        <taxon>Gadoidei</taxon>
        <taxon>Merlucciidae</taxon>
        <taxon>Merluccius</taxon>
    </lineage>
</organism>
<protein>
    <submittedName>
        <fullName evidence="2">Uncharacterized protein</fullName>
    </submittedName>
</protein>
<dbReference type="PANTHER" id="PTHR31025">
    <property type="entry name" value="SI:CH211-196P9.1-RELATED"/>
    <property type="match status" value="1"/>
</dbReference>
<dbReference type="PANTHER" id="PTHR31025:SF29">
    <property type="entry name" value="SI:CH211-196P9.1"/>
    <property type="match status" value="1"/>
</dbReference>
<comment type="caution">
    <text evidence="2">The sequence shown here is derived from an EMBL/GenBank/DDBJ whole genome shotgun (WGS) entry which is preliminary data.</text>
</comment>
<evidence type="ECO:0000256" key="1">
    <source>
        <dbReference type="SAM" id="MobiDB-lite"/>
    </source>
</evidence>
<proteinExistence type="predicted"/>
<keyword evidence="3" id="KW-1185">Reference proteome</keyword>
<gene>
    <name evidence="2" type="ORF">N1851_013687</name>
</gene>
<name>A0AA47MVD9_MERPO</name>
<evidence type="ECO:0000313" key="2">
    <source>
        <dbReference type="EMBL" id="KAK0146974.1"/>
    </source>
</evidence>